<dbReference type="STRING" id="84588.SYNW2381"/>
<dbReference type="KEGG" id="syw:SYNW2381"/>
<comment type="similarity">
    <text evidence="1">Belongs to the PemK/MazF family.</text>
</comment>
<dbReference type="InterPro" id="IPR003477">
    <property type="entry name" value="PemK-like"/>
</dbReference>
<dbReference type="GO" id="GO:0006402">
    <property type="term" value="P:mRNA catabolic process"/>
    <property type="evidence" value="ECO:0007669"/>
    <property type="project" value="TreeGrafter"/>
</dbReference>
<dbReference type="PANTHER" id="PTHR33988">
    <property type="entry name" value="ENDORIBONUCLEASE MAZF-RELATED"/>
    <property type="match status" value="1"/>
</dbReference>
<evidence type="ECO:0000313" key="4">
    <source>
        <dbReference type="EMBL" id="CAE08896.1"/>
    </source>
</evidence>
<dbReference type="SUPFAM" id="SSF50118">
    <property type="entry name" value="Cell growth inhibitor/plasmid maintenance toxic component"/>
    <property type="match status" value="1"/>
</dbReference>
<evidence type="ECO:0000256" key="1">
    <source>
        <dbReference type="ARBA" id="ARBA00007521"/>
    </source>
</evidence>
<keyword evidence="2" id="KW-1277">Toxin-antitoxin system</keyword>
<protein>
    <recommendedName>
        <fullName evidence="6">Type II toxin-antitoxin system PemK/MazF family toxin</fullName>
    </recommendedName>
</protein>
<evidence type="ECO:0000256" key="3">
    <source>
        <dbReference type="SAM" id="MobiDB-lite"/>
    </source>
</evidence>
<dbReference type="GO" id="GO:0004521">
    <property type="term" value="F:RNA endonuclease activity"/>
    <property type="evidence" value="ECO:0007669"/>
    <property type="project" value="TreeGrafter"/>
</dbReference>
<evidence type="ECO:0008006" key="6">
    <source>
        <dbReference type="Google" id="ProtNLM"/>
    </source>
</evidence>
<dbReference type="Pfam" id="PF02452">
    <property type="entry name" value="PemK_toxin"/>
    <property type="match status" value="1"/>
</dbReference>
<dbReference type="HOGENOM" id="CLU_121823_1_3_3"/>
<dbReference type="RefSeq" id="WP_011129234.1">
    <property type="nucleotide sequence ID" value="NC_005070.1"/>
</dbReference>
<keyword evidence="5" id="KW-1185">Reference proteome</keyword>
<dbReference type="AlphaFoldDB" id="Q7U3P9"/>
<feature type="compositionally biased region" description="Basic and acidic residues" evidence="3">
    <location>
        <begin position="16"/>
        <end position="27"/>
    </location>
</feature>
<sequence length="136" mass="14622">MPEPSDQFEPGSVLIRKADREGGDGKLRPCVVISSAERGRDAKAETVLVVPLTSDTDGKQRLPMPVITPEPSNGLVQRSAAMCGRVSCIRKARLDQQIGTVHAQELRRVRLGVAAVIGLTDLLTATAIKRSRASRP</sequence>
<feature type="region of interest" description="Disordered" evidence="3">
    <location>
        <begin position="1"/>
        <end position="27"/>
    </location>
</feature>
<dbReference type="InterPro" id="IPR011067">
    <property type="entry name" value="Plasmid_toxin/cell-grow_inhib"/>
</dbReference>
<dbReference type="EMBL" id="BX569695">
    <property type="protein sequence ID" value="CAE08896.1"/>
    <property type="molecule type" value="Genomic_DNA"/>
</dbReference>
<gene>
    <name evidence="4" type="ordered locus">SYNW2381</name>
</gene>
<dbReference type="Gene3D" id="2.30.30.110">
    <property type="match status" value="1"/>
</dbReference>
<dbReference type="GO" id="GO:0003677">
    <property type="term" value="F:DNA binding"/>
    <property type="evidence" value="ECO:0007669"/>
    <property type="project" value="InterPro"/>
</dbReference>
<evidence type="ECO:0000256" key="2">
    <source>
        <dbReference type="ARBA" id="ARBA00022649"/>
    </source>
</evidence>
<proteinExistence type="inferred from homology"/>
<dbReference type="GO" id="GO:0016075">
    <property type="term" value="P:rRNA catabolic process"/>
    <property type="evidence" value="ECO:0007669"/>
    <property type="project" value="TreeGrafter"/>
</dbReference>
<evidence type="ECO:0000313" key="5">
    <source>
        <dbReference type="Proteomes" id="UP000001422"/>
    </source>
</evidence>
<organism evidence="4 5">
    <name type="scientific">Parasynechococcus marenigrum (strain WH8102)</name>
    <dbReference type="NCBI Taxonomy" id="84588"/>
    <lineage>
        <taxon>Bacteria</taxon>
        <taxon>Bacillati</taxon>
        <taxon>Cyanobacteriota</taxon>
        <taxon>Cyanophyceae</taxon>
        <taxon>Synechococcales</taxon>
        <taxon>Prochlorococcaceae</taxon>
        <taxon>Parasynechococcus</taxon>
        <taxon>Parasynechococcus marenigrum</taxon>
    </lineage>
</organism>
<name>Q7U3P9_PARMW</name>
<accession>Q7U3P9</accession>
<dbReference type="Proteomes" id="UP000001422">
    <property type="component" value="Chromosome"/>
</dbReference>
<reference evidence="4 5" key="1">
    <citation type="journal article" date="2003" name="Nature">
        <title>The genome of a motile marine Synechococcus.</title>
        <authorList>
            <person name="Palenik B."/>
            <person name="Brahamsha B."/>
            <person name="Larimer F."/>
            <person name="Land M."/>
            <person name="Hauser L."/>
            <person name="Chain P."/>
            <person name="Lamerdin J."/>
            <person name="Regala W."/>
            <person name="Allen E.A."/>
            <person name="McCarren J."/>
            <person name="Paulsen I."/>
            <person name="Dufresne A."/>
            <person name="Partensky F."/>
            <person name="Webb E."/>
            <person name="Waterbury J."/>
        </authorList>
    </citation>
    <scope>NUCLEOTIDE SEQUENCE [LARGE SCALE GENOMIC DNA]</scope>
    <source>
        <strain evidence="4 5">WH8102</strain>
    </source>
</reference>